<dbReference type="Pfam" id="PF00535">
    <property type="entry name" value="Glycos_transf_2"/>
    <property type="match status" value="1"/>
</dbReference>
<name>A0ABR7XF80_9BACT</name>
<gene>
    <name evidence="2" type="ORF">H9Q13_07225</name>
</gene>
<dbReference type="Gene3D" id="3.90.550.10">
    <property type="entry name" value="Spore Coat Polysaccharide Biosynthesis Protein SpsA, Chain A"/>
    <property type="match status" value="1"/>
</dbReference>
<dbReference type="Proteomes" id="UP000625551">
    <property type="component" value="Unassembled WGS sequence"/>
</dbReference>
<dbReference type="InterPro" id="IPR050834">
    <property type="entry name" value="Glycosyltransf_2"/>
</dbReference>
<dbReference type="RefSeq" id="WP_191183086.1">
    <property type="nucleotide sequence ID" value="NZ_JACXAJ010000002.1"/>
</dbReference>
<organism evidence="2 3">
    <name type="scientific">Pontibacter aquaedesilientis</name>
    <dbReference type="NCBI Taxonomy" id="2766980"/>
    <lineage>
        <taxon>Bacteria</taxon>
        <taxon>Pseudomonadati</taxon>
        <taxon>Bacteroidota</taxon>
        <taxon>Cytophagia</taxon>
        <taxon>Cytophagales</taxon>
        <taxon>Hymenobacteraceae</taxon>
        <taxon>Pontibacter</taxon>
    </lineage>
</organism>
<accession>A0ABR7XF80</accession>
<dbReference type="InterPro" id="IPR001173">
    <property type="entry name" value="Glyco_trans_2-like"/>
</dbReference>
<evidence type="ECO:0000313" key="2">
    <source>
        <dbReference type="EMBL" id="MBD1396951.1"/>
    </source>
</evidence>
<comment type="caution">
    <text evidence="2">The sequence shown here is derived from an EMBL/GenBank/DDBJ whole genome shotgun (WGS) entry which is preliminary data.</text>
</comment>
<keyword evidence="3" id="KW-1185">Reference proteome</keyword>
<dbReference type="SUPFAM" id="SSF53448">
    <property type="entry name" value="Nucleotide-diphospho-sugar transferases"/>
    <property type="match status" value="1"/>
</dbReference>
<evidence type="ECO:0000259" key="1">
    <source>
        <dbReference type="Pfam" id="PF00535"/>
    </source>
</evidence>
<sequence>MPSVSVIIPIYNSAKTIRRAVESALNNNSVKEVILIEDGSSDESLEKCKELIETYPLLKLLTHEDGINKGANVSRNLGLYEASGEWIQFLDADDELLNNKIDHQIKLVKNNPSSNLVIGNYVYIKAKSQLKIKSNLSPWLGLIDSNLGITSANLWKTDAIRRVGGWETALTSSQEYDLIFRLMQNNPLVIYDDAFLTKIHAAQNSISRSKNRIQENTINRLKLRIEIRDYLKKNNLLTIDKKLFLDGFIGRNVNYLKREERSKFKFNPLLFSMYKLYLRVNRLNII</sequence>
<evidence type="ECO:0000313" key="3">
    <source>
        <dbReference type="Proteomes" id="UP000625551"/>
    </source>
</evidence>
<reference evidence="2 3" key="1">
    <citation type="submission" date="2020-09" db="EMBL/GenBank/DDBJ databases">
        <title>Genome sequencing and assembly of Pontibacter sp.</title>
        <authorList>
            <person name="Chhetri G."/>
        </authorList>
    </citation>
    <scope>NUCLEOTIDE SEQUENCE [LARGE SCALE GENOMIC DNA]</scope>
    <source>
        <strain evidence="2 3">JH31</strain>
    </source>
</reference>
<dbReference type="PANTHER" id="PTHR43685">
    <property type="entry name" value="GLYCOSYLTRANSFERASE"/>
    <property type="match status" value="1"/>
</dbReference>
<dbReference type="EMBL" id="JACXAJ010000002">
    <property type="protein sequence ID" value="MBD1396951.1"/>
    <property type="molecule type" value="Genomic_DNA"/>
</dbReference>
<proteinExistence type="predicted"/>
<dbReference type="PANTHER" id="PTHR43685:SF2">
    <property type="entry name" value="GLYCOSYLTRANSFERASE 2-LIKE DOMAIN-CONTAINING PROTEIN"/>
    <property type="match status" value="1"/>
</dbReference>
<feature type="domain" description="Glycosyltransferase 2-like" evidence="1">
    <location>
        <begin position="5"/>
        <end position="135"/>
    </location>
</feature>
<protein>
    <submittedName>
        <fullName evidence="2">Glycosyltransferase family 2 protein</fullName>
    </submittedName>
</protein>
<dbReference type="CDD" id="cd00761">
    <property type="entry name" value="Glyco_tranf_GTA_type"/>
    <property type="match status" value="1"/>
</dbReference>
<dbReference type="InterPro" id="IPR029044">
    <property type="entry name" value="Nucleotide-diphossugar_trans"/>
</dbReference>